<dbReference type="EMBL" id="CM042889">
    <property type="protein sequence ID" value="KAI4318517.1"/>
    <property type="molecule type" value="Genomic_DNA"/>
</dbReference>
<keyword evidence="2" id="KW-1185">Reference proteome</keyword>
<comment type="caution">
    <text evidence="1">The sequence shown here is derived from an EMBL/GenBank/DDBJ whole genome shotgun (WGS) entry which is preliminary data.</text>
</comment>
<protein>
    <submittedName>
        <fullName evidence="1">Uncharacterized protein</fullName>
    </submittedName>
</protein>
<reference evidence="2" key="1">
    <citation type="journal article" date="2023" name="Front. Plant Sci.">
        <title>Chromosomal-level genome assembly of Melastoma candidum provides insights into trichome evolution.</title>
        <authorList>
            <person name="Zhong Y."/>
            <person name="Wu W."/>
            <person name="Sun C."/>
            <person name="Zou P."/>
            <person name="Liu Y."/>
            <person name="Dai S."/>
            <person name="Zhou R."/>
        </authorList>
    </citation>
    <scope>NUCLEOTIDE SEQUENCE [LARGE SCALE GENOMIC DNA]</scope>
</reference>
<dbReference type="Proteomes" id="UP001057402">
    <property type="component" value="Chromosome 10"/>
</dbReference>
<name>A0ACB9M329_9MYRT</name>
<evidence type="ECO:0000313" key="2">
    <source>
        <dbReference type="Proteomes" id="UP001057402"/>
    </source>
</evidence>
<proteinExistence type="predicted"/>
<evidence type="ECO:0000313" key="1">
    <source>
        <dbReference type="EMBL" id="KAI4318517.1"/>
    </source>
</evidence>
<sequence length="289" mass="32372">MKPKNSNPLSHKFLLLGVFFAFVVLFVLRSSFTSSDDVPSSPVPAQVGGALDSGKATVKCSPRCNKIPAPLAQALIHYTTSTVVPQQTRKEISVTARVLKKKSPCNFLVFGLGQDSLMWSSLNYGGRTVFVEEDESWIQQVKRMFPMLESYHVMYDSKVIEADNLMEVGKGPECTAVSDPRYSMCQLALKGLPAEVYETKWDLIMVDAPTGYHDEAPGRMTAIYTAGMMARNRKDGETDVFVHDINRPVEDNFSKAFLCEGYLKKEEGRLRHFTIPSHRDDIDKPFCPM</sequence>
<gene>
    <name evidence="1" type="ORF">MLD38_032212</name>
</gene>
<accession>A0ACB9M329</accession>
<organism evidence="1 2">
    <name type="scientific">Melastoma candidum</name>
    <dbReference type="NCBI Taxonomy" id="119954"/>
    <lineage>
        <taxon>Eukaryota</taxon>
        <taxon>Viridiplantae</taxon>
        <taxon>Streptophyta</taxon>
        <taxon>Embryophyta</taxon>
        <taxon>Tracheophyta</taxon>
        <taxon>Spermatophyta</taxon>
        <taxon>Magnoliopsida</taxon>
        <taxon>eudicotyledons</taxon>
        <taxon>Gunneridae</taxon>
        <taxon>Pentapetalae</taxon>
        <taxon>rosids</taxon>
        <taxon>malvids</taxon>
        <taxon>Myrtales</taxon>
        <taxon>Melastomataceae</taxon>
        <taxon>Melastomatoideae</taxon>
        <taxon>Melastomateae</taxon>
        <taxon>Melastoma</taxon>
    </lineage>
</organism>